<evidence type="ECO:0000259" key="1">
    <source>
        <dbReference type="Pfam" id="PF08241"/>
    </source>
</evidence>
<dbReference type="Gene3D" id="3.40.50.150">
    <property type="entry name" value="Vaccinia Virus protein VP39"/>
    <property type="match status" value="1"/>
</dbReference>
<dbReference type="InterPro" id="IPR029063">
    <property type="entry name" value="SAM-dependent_MTases_sf"/>
</dbReference>
<keyword evidence="2" id="KW-0489">Methyltransferase</keyword>
<dbReference type="GO" id="GO:0032259">
    <property type="term" value="P:methylation"/>
    <property type="evidence" value="ECO:0007669"/>
    <property type="project" value="UniProtKB-KW"/>
</dbReference>
<reference evidence="3" key="1">
    <citation type="submission" date="2016-10" db="EMBL/GenBank/DDBJ databases">
        <authorList>
            <person name="Varghese N."/>
            <person name="Submissions S."/>
        </authorList>
    </citation>
    <scope>NUCLEOTIDE SEQUENCE [LARGE SCALE GENOMIC DNA]</scope>
    <source>
        <strain evidence="3">930I</strain>
    </source>
</reference>
<dbReference type="SUPFAM" id="SSF53335">
    <property type="entry name" value="S-adenosyl-L-methionine-dependent methyltransferases"/>
    <property type="match status" value="1"/>
</dbReference>
<keyword evidence="3" id="KW-1185">Reference proteome</keyword>
<protein>
    <submittedName>
        <fullName evidence="2">Methyltransferase domain-containing protein</fullName>
    </submittedName>
</protein>
<evidence type="ECO:0000313" key="3">
    <source>
        <dbReference type="Proteomes" id="UP000217076"/>
    </source>
</evidence>
<accession>A0A1G8CRM1</accession>
<dbReference type="Pfam" id="PF08241">
    <property type="entry name" value="Methyltransf_11"/>
    <property type="match status" value="1"/>
</dbReference>
<name>A0A1G8CRM1_9PROT</name>
<gene>
    <name evidence="2" type="ORF">SAMN05421742_10780</name>
</gene>
<dbReference type="InterPro" id="IPR013216">
    <property type="entry name" value="Methyltransf_11"/>
</dbReference>
<proteinExistence type="predicted"/>
<organism evidence="2 3">
    <name type="scientific">Roseospirillum parvum</name>
    <dbReference type="NCBI Taxonomy" id="83401"/>
    <lineage>
        <taxon>Bacteria</taxon>
        <taxon>Pseudomonadati</taxon>
        <taxon>Pseudomonadota</taxon>
        <taxon>Alphaproteobacteria</taxon>
        <taxon>Rhodospirillales</taxon>
        <taxon>Rhodospirillaceae</taxon>
        <taxon>Roseospirillum</taxon>
    </lineage>
</organism>
<dbReference type="Proteomes" id="UP000217076">
    <property type="component" value="Unassembled WGS sequence"/>
</dbReference>
<dbReference type="EMBL" id="FNCV01000007">
    <property type="protein sequence ID" value="SDH48086.1"/>
    <property type="molecule type" value="Genomic_DNA"/>
</dbReference>
<feature type="domain" description="Methyltransferase type 11" evidence="1">
    <location>
        <begin position="67"/>
        <end position="166"/>
    </location>
</feature>
<dbReference type="GO" id="GO:0008757">
    <property type="term" value="F:S-adenosylmethionine-dependent methyltransferase activity"/>
    <property type="evidence" value="ECO:0007669"/>
    <property type="project" value="InterPro"/>
</dbReference>
<dbReference type="STRING" id="83401.SAMN05421742_10780"/>
<dbReference type="AlphaFoldDB" id="A0A1G8CRM1"/>
<dbReference type="RefSeq" id="WP_176787800.1">
    <property type="nucleotide sequence ID" value="NZ_FNCV01000007.1"/>
</dbReference>
<evidence type="ECO:0000313" key="2">
    <source>
        <dbReference type="EMBL" id="SDH48086.1"/>
    </source>
</evidence>
<dbReference type="CDD" id="cd02440">
    <property type="entry name" value="AdoMet_MTases"/>
    <property type="match status" value="1"/>
</dbReference>
<sequence>MAWSDIGRCFKNLQSAPPTGPEADALWAEFTRAVEATRHNPPYHLKLLLEHLEQARGPRERSEYRLLDHGCGGGRNLFYLAVLGYTDFWGVDMGDLPYHRQLNAIAAERFGHAEPRLLGYDGTHLPLPTGSVDAVFSQQVLEHVTDAQLDAYYAEEGRVLVAGGIALHYVPHRLVPYDSHTRTWLIHYLPKPLYHRAGRIIGRPVPGHLHLRWPWHHRRLARRHIGAVRDLTLQRFFVHLGDQDAYDGPRALRRLLGAALRQPWLNRLAAPLVGNLVMLETLATKPPETA</sequence>
<keyword evidence="2" id="KW-0808">Transferase</keyword>